<reference evidence="2" key="1">
    <citation type="journal article" date="2015" name="Genome Biol. Evol.">
        <title>Organellar Genomes of White Spruce (Picea glauca): Assembly and Annotation.</title>
        <authorList>
            <person name="Jackman S.D."/>
            <person name="Warren R.L."/>
            <person name="Gibb E.A."/>
            <person name="Vandervalk B.P."/>
            <person name="Mohamadi H."/>
            <person name="Chu J."/>
            <person name="Raymond A."/>
            <person name="Pleasance S."/>
            <person name="Coope R."/>
            <person name="Wildung M.R."/>
            <person name="Ritland C.E."/>
            <person name="Bousquet J."/>
            <person name="Jones S.J."/>
            <person name="Bohlmann J."/>
            <person name="Birol I."/>
        </authorList>
    </citation>
    <scope>NUCLEOTIDE SEQUENCE [LARGE SCALE GENOMIC DNA]</scope>
    <source>
        <tissue evidence="2">Flushing bud</tissue>
    </source>
</reference>
<accession>A0A101LZ53</accession>
<protein>
    <submittedName>
        <fullName evidence="2">Uncharacterized protein</fullName>
    </submittedName>
</protein>
<sequence length="50" mass="5777">MPPLRGEGVTCLVLRCTHSRYENEMTPQLDSRPRLLTTRTNSGTERPEIY</sequence>
<evidence type="ECO:0000313" key="2">
    <source>
        <dbReference type="EMBL" id="KUM48025.1"/>
    </source>
</evidence>
<feature type="region of interest" description="Disordered" evidence="1">
    <location>
        <begin position="24"/>
        <end position="50"/>
    </location>
</feature>
<evidence type="ECO:0000256" key="1">
    <source>
        <dbReference type="SAM" id="MobiDB-lite"/>
    </source>
</evidence>
<comment type="caution">
    <text evidence="2">The sequence shown here is derived from an EMBL/GenBank/DDBJ whole genome shotgun (WGS) entry which is preliminary data.</text>
</comment>
<dbReference type="EMBL" id="LKAM01000006">
    <property type="protein sequence ID" value="KUM48025.1"/>
    <property type="molecule type" value="Genomic_DNA"/>
</dbReference>
<proteinExistence type="predicted"/>
<dbReference type="AlphaFoldDB" id="A0A101LZ53"/>
<geneLocation type="mitochondrion" evidence="2"/>
<gene>
    <name evidence="2" type="ORF">ABT39_MTgene5020</name>
</gene>
<name>A0A101LZ53_PICGL</name>
<organism evidence="2">
    <name type="scientific">Picea glauca</name>
    <name type="common">White spruce</name>
    <name type="synonym">Pinus glauca</name>
    <dbReference type="NCBI Taxonomy" id="3330"/>
    <lineage>
        <taxon>Eukaryota</taxon>
        <taxon>Viridiplantae</taxon>
        <taxon>Streptophyta</taxon>
        <taxon>Embryophyta</taxon>
        <taxon>Tracheophyta</taxon>
        <taxon>Spermatophyta</taxon>
        <taxon>Pinopsida</taxon>
        <taxon>Pinidae</taxon>
        <taxon>Conifers I</taxon>
        <taxon>Pinales</taxon>
        <taxon>Pinaceae</taxon>
        <taxon>Picea</taxon>
    </lineage>
</organism>
<keyword evidence="2" id="KW-0496">Mitochondrion</keyword>